<organism evidence="14 15">
    <name type="scientific">Aquilegia coerulea</name>
    <name type="common">Rocky mountain columbine</name>
    <dbReference type="NCBI Taxonomy" id="218851"/>
    <lineage>
        <taxon>Eukaryota</taxon>
        <taxon>Viridiplantae</taxon>
        <taxon>Streptophyta</taxon>
        <taxon>Embryophyta</taxon>
        <taxon>Tracheophyta</taxon>
        <taxon>Spermatophyta</taxon>
        <taxon>Magnoliopsida</taxon>
        <taxon>Ranunculales</taxon>
        <taxon>Ranunculaceae</taxon>
        <taxon>Thalictroideae</taxon>
        <taxon>Aquilegia</taxon>
    </lineage>
</organism>
<evidence type="ECO:0000256" key="3">
    <source>
        <dbReference type="ARBA" id="ARBA00010617"/>
    </source>
</evidence>
<evidence type="ECO:0000256" key="8">
    <source>
        <dbReference type="ARBA" id="ARBA00023002"/>
    </source>
</evidence>
<evidence type="ECO:0000256" key="12">
    <source>
        <dbReference type="PIRSR" id="PIRSR602401-1"/>
    </source>
</evidence>
<evidence type="ECO:0000313" key="15">
    <source>
        <dbReference type="Proteomes" id="UP000230069"/>
    </source>
</evidence>
<evidence type="ECO:0000256" key="4">
    <source>
        <dbReference type="ARBA" id="ARBA00022617"/>
    </source>
</evidence>
<dbReference type="InterPro" id="IPR001128">
    <property type="entry name" value="Cyt_P450"/>
</dbReference>
<dbReference type="PRINTS" id="PR00463">
    <property type="entry name" value="EP450I"/>
</dbReference>
<gene>
    <name evidence="14" type="ORF">AQUCO_02800100v1</name>
</gene>
<evidence type="ECO:0000256" key="11">
    <source>
        <dbReference type="ARBA" id="ARBA00023136"/>
    </source>
</evidence>
<evidence type="ECO:0000313" key="14">
    <source>
        <dbReference type="EMBL" id="PIA38198.1"/>
    </source>
</evidence>
<feature type="non-terminal residue" evidence="14">
    <location>
        <position position="1"/>
    </location>
</feature>
<dbReference type="AlphaFoldDB" id="A0A2G5D3X4"/>
<sequence>KICTSELLNGRTLDQLYSIRREEILRFLRVMLHKSSDAEGTVNVSSELLKLMTNIISRMMMSKSWSSEYEIQTEEIIILLHEVEELTTMLDLSDCIWLCRHLDLQGIMKRSKNVDQKLDANEKVEGGRLKHLLDILLDVAENNNAEFKLTRENIKAVILDLFVAGTDTSAKTMEWALTELINHPHIFQKAREEIDSVVGKNRLVEESDIPNLPYLQAIVKETLRLHPAGPLLARRASEDCKVGEYDIPKNTRLLVNVWAIGRDAKHWENPLEFCPNRFLTEEGSVKSQLDVRGHYYHLLPFGSGKRGCPGISLALRIVQTTLAIIIQCFDLRVVDEKESTVDMIEAPGLLLTRAHPLRCVPVARLNVLPLM</sequence>
<dbReference type="Proteomes" id="UP000230069">
    <property type="component" value="Unassembled WGS sequence"/>
</dbReference>
<keyword evidence="5" id="KW-0812">Transmembrane</keyword>
<keyword evidence="7" id="KW-1133">Transmembrane helix</keyword>
<keyword evidence="9 12" id="KW-0408">Iron</keyword>
<dbReference type="GO" id="GO:0005506">
    <property type="term" value="F:iron ion binding"/>
    <property type="evidence" value="ECO:0007669"/>
    <property type="project" value="InterPro"/>
</dbReference>
<dbReference type="InterPro" id="IPR017972">
    <property type="entry name" value="Cyt_P450_CS"/>
</dbReference>
<dbReference type="FunFam" id="1.10.630.10:FF:000126">
    <property type="entry name" value="Predicted protein"/>
    <property type="match status" value="1"/>
</dbReference>
<feature type="binding site" description="axial binding residue" evidence="12">
    <location>
        <position position="308"/>
    </location>
    <ligand>
        <name>heme</name>
        <dbReference type="ChEBI" id="CHEBI:30413"/>
    </ligand>
    <ligandPart>
        <name>Fe</name>
        <dbReference type="ChEBI" id="CHEBI:18248"/>
    </ligandPart>
</feature>
<evidence type="ECO:0000256" key="2">
    <source>
        <dbReference type="ARBA" id="ARBA00004167"/>
    </source>
</evidence>
<dbReference type="GO" id="GO:0016705">
    <property type="term" value="F:oxidoreductase activity, acting on paired donors, with incorporation or reduction of molecular oxygen"/>
    <property type="evidence" value="ECO:0007669"/>
    <property type="project" value="InterPro"/>
</dbReference>
<accession>A0A2G5D3X4</accession>
<dbReference type="InParanoid" id="A0A2G5D3X4"/>
<dbReference type="OrthoDB" id="1037895at2759"/>
<evidence type="ECO:0008006" key="16">
    <source>
        <dbReference type="Google" id="ProtNLM"/>
    </source>
</evidence>
<proteinExistence type="inferred from homology"/>
<evidence type="ECO:0000256" key="1">
    <source>
        <dbReference type="ARBA" id="ARBA00001971"/>
    </source>
</evidence>
<dbReference type="Pfam" id="PF00067">
    <property type="entry name" value="p450"/>
    <property type="match status" value="1"/>
</dbReference>
<dbReference type="GO" id="GO:0004497">
    <property type="term" value="F:monooxygenase activity"/>
    <property type="evidence" value="ECO:0007669"/>
    <property type="project" value="UniProtKB-KW"/>
</dbReference>
<evidence type="ECO:0000256" key="5">
    <source>
        <dbReference type="ARBA" id="ARBA00022692"/>
    </source>
</evidence>
<dbReference type="PRINTS" id="PR00385">
    <property type="entry name" value="P450"/>
</dbReference>
<dbReference type="InterPro" id="IPR036396">
    <property type="entry name" value="Cyt_P450_sf"/>
</dbReference>
<dbReference type="GO" id="GO:0044550">
    <property type="term" value="P:secondary metabolite biosynthetic process"/>
    <property type="evidence" value="ECO:0007669"/>
    <property type="project" value="UniProtKB-ARBA"/>
</dbReference>
<dbReference type="GO" id="GO:0020037">
    <property type="term" value="F:heme binding"/>
    <property type="evidence" value="ECO:0007669"/>
    <property type="project" value="InterPro"/>
</dbReference>
<evidence type="ECO:0000256" key="6">
    <source>
        <dbReference type="ARBA" id="ARBA00022723"/>
    </source>
</evidence>
<name>A0A2G5D3X4_AQUCA</name>
<dbReference type="PANTHER" id="PTHR47944">
    <property type="entry name" value="CYTOCHROME P450 98A9"/>
    <property type="match status" value="1"/>
</dbReference>
<evidence type="ECO:0000256" key="13">
    <source>
        <dbReference type="RuleBase" id="RU000461"/>
    </source>
</evidence>
<dbReference type="GO" id="GO:0016020">
    <property type="term" value="C:membrane"/>
    <property type="evidence" value="ECO:0007669"/>
    <property type="project" value="UniProtKB-SubCell"/>
</dbReference>
<reference evidence="14 15" key="1">
    <citation type="submission" date="2017-09" db="EMBL/GenBank/DDBJ databases">
        <title>WGS assembly of Aquilegia coerulea Goldsmith.</title>
        <authorList>
            <person name="Hodges S."/>
            <person name="Kramer E."/>
            <person name="Nordborg M."/>
            <person name="Tomkins J."/>
            <person name="Borevitz J."/>
            <person name="Derieg N."/>
            <person name="Yan J."/>
            <person name="Mihaltcheva S."/>
            <person name="Hayes R.D."/>
            <person name="Rokhsar D."/>
        </authorList>
    </citation>
    <scope>NUCLEOTIDE SEQUENCE [LARGE SCALE GENOMIC DNA]</scope>
    <source>
        <strain evidence="15">cv. Goldsmith</strain>
    </source>
</reference>
<dbReference type="STRING" id="218851.A0A2G5D3X4"/>
<keyword evidence="15" id="KW-1185">Reference proteome</keyword>
<comment type="cofactor">
    <cofactor evidence="1 12">
        <name>heme</name>
        <dbReference type="ChEBI" id="CHEBI:30413"/>
    </cofactor>
</comment>
<dbReference type="SUPFAM" id="SSF48264">
    <property type="entry name" value="Cytochrome P450"/>
    <property type="match status" value="1"/>
</dbReference>
<keyword evidence="4 12" id="KW-0349">Heme</keyword>
<dbReference type="Gene3D" id="1.10.630.10">
    <property type="entry name" value="Cytochrome P450"/>
    <property type="match status" value="1"/>
</dbReference>
<keyword evidence="10 13" id="KW-0503">Monooxygenase</keyword>
<comment type="similarity">
    <text evidence="3 13">Belongs to the cytochrome P450 family.</text>
</comment>
<comment type="subcellular location">
    <subcellularLocation>
        <location evidence="2">Membrane</location>
        <topology evidence="2">Single-pass membrane protein</topology>
    </subcellularLocation>
</comment>
<dbReference type="PROSITE" id="PS00086">
    <property type="entry name" value="CYTOCHROME_P450"/>
    <property type="match status" value="1"/>
</dbReference>
<evidence type="ECO:0000256" key="9">
    <source>
        <dbReference type="ARBA" id="ARBA00023004"/>
    </source>
</evidence>
<dbReference type="PANTHER" id="PTHR47944:SF17">
    <property type="entry name" value="3,9-DIHYDROXYPTEROCARPAN 6A-MONOOXYGENASE"/>
    <property type="match status" value="1"/>
</dbReference>
<dbReference type="EMBL" id="KZ305045">
    <property type="protein sequence ID" value="PIA38198.1"/>
    <property type="molecule type" value="Genomic_DNA"/>
</dbReference>
<protein>
    <recommendedName>
        <fullName evidence="16">Cytochrome P450</fullName>
    </recommendedName>
</protein>
<keyword evidence="11" id="KW-0472">Membrane</keyword>
<evidence type="ECO:0000256" key="7">
    <source>
        <dbReference type="ARBA" id="ARBA00022989"/>
    </source>
</evidence>
<evidence type="ECO:0000256" key="10">
    <source>
        <dbReference type="ARBA" id="ARBA00023033"/>
    </source>
</evidence>
<dbReference type="InterPro" id="IPR002401">
    <property type="entry name" value="Cyt_P450_E_grp-I"/>
</dbReference>
<keyword evidence="8 13" id="KW-0560">Oxidoreductase</keyword>
<keyword evidence="6 12" id="KW-0479">Metal-binding</keyword>